<dbReference type="PANTHER" id="PTHR30037:SF4">
    <property type="entry name" value="DNA-3-METHYLADENINE GLYCOSYLASE I"/>
    <property type="match status" value="1"/>
</dbReference>
<organism evidence="10 11">
    <name type="scientific">Sporolactobacillus nakayamae</name>
    <dbReference type="NCBI Taxonomy" id="269670"/>
    <lineage>
        <taxon>Bacteria</taxon>
        <taxon>Bacillati</taxon>
        <taxon>Bacillota</taxon>
        <taxon>Bacilli</taxon>
        <taxon>Bacillales</taxon>
        <taxon>Sporolactobacillaceae</taxon>
        <taxon>Sporolactobacillus</taxon>
    </lineage>
</organism>
<dbReference type="AlphaFoldDB" id="A0A1I2MUU5"/>
<dbReference type="GO" id="GO:0008725">
    <property type="term" value="F:DNA-3-methyladenine glycosylase activity"/>
    <property type="evidence" value="ECO:0007669"/>
    <property type="project" value="UniProtKB-EC"/>
</dbReference>
<evidence type="ECO:0000256" key="5">
    <source>
        <dbReference type="ARBA" id="ARBA00023204"/>
    </source>
</evidence>
<dbReference type="NCBIfam" id="TIGR00624">
    <property type="entry name" value="tag"/>
    <property type="match status" value="1"/>
</dbReference>
<comment type="catalytic activity">
    <reaction evidence="6">
        <text>Hydrolysis of alkylated DNA, releasing 3-methyladenine.</text>
        <dbReference type="EC" id="3.2.2.20"/>
    </reaction>
</comment>
<dbReference type="Proteomes" id="UP000198752">
    <property type="component" value="Unassembled WGS sequence"/>
</dbReference>
<keyword evidence="11" id="KW-1185">Reference proteome</keyword>
<keyword evidence="2" id="KW-0227">DNA damage</keyword>
<dbReference type="Pfam" id="PF03352">
    <property type="entry name" value="Adenine_glyco"/>
    <property type="match status" value="1"/>
</dbReference>
<dbReference type="SUPFAM" id="SSF48150">
    <property type="entry name" value="DNA-glycosylase"/>
    <property type="match status" value="1"/>
</dbReference>
<dbReference type="OrthoDB" id="9807664at2"/>
<proteinExistence type="predicted"/>
<dbReference type="InterPro" id="IPR011257">
    <property type="entry name" value="DNA_glycosylase"/>
</dbReference>
<dbReference type="InterPro" id="IPR004597">
    <property type="entry name" value="Tag"/>
</dbReference>
<evidence type="ECO:0000256" key="1">
    <source>
        <dbReference type="ARBA" id="ARBA00022723"/>
    </source>
</evidence>
<dbReference type="InterPro" id="IPR005019">
    <property type="entry name" value="Adenine_glyco"/>
</dbReference>
<reference evidence="11" key="1">
    <citation type="submission" date="2016-10" db="EMBL/GenBank/DDBJ databases">
        <authorList>
            <person name="Varghese N."/>
            <person name="Submissions S."/>
        </authorList>
    </citation>
    <scope>NUCLEOTIDE SEQUENCE [LARGE SCALE GENOMIC DNA]</scope>
    <source>
        <strain evidence="11">ATCC 700379</strain>
    </source>
</reference>
<evidence type="ECO:0000256" key="2">
    <source>
        <dbReference type="ARBA" id="ARBA00022763"/>
    </source>
</evidence>
<evidence type="ECO:0000256" key="4">
    <source>
        <dbReference type="ARBA" id="ARBA00022833"/>
    </source>
</evidence>
<dbReference type="GO" id="GO:0006284">
    <property type="term" value="P:base-excision repair"/>
    <property type="evidence" value="ECO:0007669"/>
    <property type="project" value="InterPro"/>
</dbReference>
<dbReference type="Gene3D" id="1.10.340.30">
    <property type="entry name" value="Hypothetical protein, domain 2"/>
    <property type="match status" value="1"/>
</dbReference>
<dbReference type="GO" id="GO:0046872">
    <property type="term" value="F:metal ion binding"/>
    <property type="evidence" value="ECO:0007669"/>
    <property type="project" value="UniProtKB-KW"/>
</dbReference>
<evidence type="ECO:0000256" key="3">
    <source>
        <dbReference type="ARBA" id="ARBA00022801"/>
    </source>
</evidence>
<evidence type="ECO:0000256" key="6">
    <source>
        <dbReference type="ARBA" id="ARBA00052558"/>
    </source>
</evidence>
<comment type="function">
    <text evidence="7">Hydrolysis of the deoxyribose N-glycosidic bond to excise 3-methyladenine from the damaged DNA polymer formed by alkylation lesions.</text>
</comment>
<keyword evidence="1 9" id="KW-0479">Metal-binding</keyword>
<sequence>MLFLKLKLSINWKGVVTLTKLHDDGYTRCSWNTTDSVYLDYHDHEWGRPQYDSQKLFEMLCLEGMQAGLSWITILKRREAYRKAFSSFDPRTVADYSAEKVEQLMGNSAIIRNRLKINAIITNARMFLELEKEQSFSQFLWSFVGGKPIVHYYKESAAVPASSEESLLMSKALKKRGFKFVGGTICYAFMQATGMVNDHETGCFCFREITNGNHLACMEN</sequence>
<keyword evidence="3" id="KW-0378">Hydrolase</keyword>
<protein>
    <recommendedName>
        <fullName evidence="8">DNA-3-methyladenine glycosylase I</fullName>
        <ecNumber evidence="8">3.2.2.20</ecNumber>
    </recommendedName>
</protein>
<keyword evidence="4 9" id="KW-0862">Zinc</keyword>
<accession>A0A1I2MUU5</accession>
<dbReference type="EMBL" id="FOOY01000003">
    <property type="protein sequence ID" value="SFF94439.1"/>
    <property type="molecule type" value="Genomic_DNA"/>
</dbReference>
<evidence type="ECO:0000256" key="7">
    <source>
        <dbReference type="ARBA" id="ARBA00057608"/>
    </source>
</evidence>
<feature type="binding site" evidence="9">
    <location>
        <position position="29"/>
    </location>
    <ligand>
        <name>Zn(2+)</name>
        <dbReference type="ChEBI" id="CHEBI:29105"/>
    </ligand>
</feature>
<dbReference type="STRING" id="269670.SAMN02982927_00059"/>
<feature type="binding site" evidence="9">
    <location>
        <position position="42"/>
    </location>
    <ligand>
        <name>Zn(2+)</name>
        <dbReference type="ChEBI" id="CHEBI:29105"/>
    </ligand>
</feature>
<dbReference type="FunFam" id="1.10.340.30:FF:000009">
    <property type="entry name" value="DNA-3-methyladenine glycosylase I"/>
    <property type="match status" value="1"/>
</dbReference>
<dbReference type="PANTHER" id="PTHR30037">
    <property type="entry name" value="DNA-3-METHYLADENINE GLYCOSYLASE 1"/>
    <property type="match status" value="1"/>
</dbReference>
<name>A0A1I2MUU5_9BACL</name>
<gene>
    <name evidence="10" type="ORF">SAMN02982927_00059</name>
</gene>
<feature type="binding site" evidence="9">
    <location>
        <position position="199"/>
    </location>
    <ligand>
        <name>Zn(2+)</name>
        <dbReference type="ChEBI" id="CHEBI:29105"/>
    </ligand>
</feature>
<feature type="binding site" evidence="9">
    <location>
        <position position="203"/>
    </location>
    <ligand>
        <name>Zn(2+)</name>
        <dbReference type="ChEBI" id="CHEBI:29105"/>
    </ligand>
</feature>
<keyword evidence="5" id="KW-0234">DNA repair</keyword>
<evidence type="ECO:0000256" key="9">
    <source>
        <dbReference type="PIRSR" id="PIRSR604597-1"/>
    </source>
</evidence>
<dbReference type="InterPro" id="IPR052891">
    <property type="entry name" value="DNA-3mA_glycosylase"/>
</dbReference>
<dbReference type="EC" id="3.2.2.20" evidence="8"/>
<evidence type="ECO:0000256" key="8">
    <source>
        <dbReference type="ARBA" id="ARBA00066766"/>
    </source>
</evidence>
<evidence type="ECO:0000313" key="11">
    <source>
        <dbReference type="Proteomes" id="UP000198752"/>
    </source>
</evidence>
<evidence type="ECO:0000313" key="10">
    <source>
        <dbReference type="EMBL" id="SFF94439.1"/>
    </source>
</evidence>